<evidence type="ECO:0000313" key="5">
    <source>
        <dbReference type="Proteomes" id="UP000031668"/>
    </source>
</evidence>
<name>A0A0C2M2G4_THEKT</name>
<dbReference type="InterPro" id="IPR042185">
    <property type="entry name" value="Serpin_sf_2"/>
</dbReference>
<dbReference type="InterPro" id="IPR000215">
    <property type="entry name" value="Serpin_fam"/>
</dbReference>
<dbReference type="Pfam" id="PF00079">
    <property type="entry name" value="Serpin"/>
    <property type="match status" value="1"/>
</dbReference>
<dbReference type="OMA" id="RIEYTHL"/>
<comment type="similarity">
    <text evidence="1 2">Belongs to the serpin family.</text>
</comment>
<evidence type="ECO:0000259" key="3">
    <source>
        <dbReference type="SMART" id="SM00093"/>
    </source>
</evidence>
<evidence type="ECO:0000313" key="4">
    <source>
        <dbReference type="EMBL" id="KII61260.1"/>
    </source>
</evidence>
<comment type="caution">
    <text evidence="4">The sequence shown here is derived from an EMBL/GenBank/DDBJ whole genome shotgun (WGS) entry which is preliminary data.</text>
</comment>
<dbReference type="Gene3D" id="3.30.497.10">
    <property type="entry name" value="Antithrombin, subunit I, domain 2"/>
    <property type="match status" value="1"/>
</dbReference>
<keyword evidence="5" id="KW-1185">Reference proteome</keyword>
<dbReference type="Proteomes" id="UP000031668">
    <property type="component" value="Unassembled WGS sequence"/>
</dbReference>
<dbReference type="GO" id="GO:0004867">
    <property type="term" value="F:serine-type endopeptidase inhibitor activity"/>
    <property type="evidence" value="ECO:0007669"/>
    <property type="project" value="InterPro"/>
</dbReference>
<dbReference type="SUPFAM" id="SSF56574">
    <property type="entry name" value="Serpins"/>
    <property type="match status" value="1"/>
</dbReference>
<evidence type="ECO:0000256" key="2">
    <source>
        <dbReference type="RuleBase" id="RU000411"/>
    </source>
</evidence>
<sequence>MSMEYINNFTYTVFNKLYSSQNSTGNLAFSGLNLYIFLASINVGLRGTSYSQISNLLGEDFSELYDNDYWRGTQTAKKWNKLKSLAAITSNMRSALFSSCNIDIHFRRMSDFIFGLSLENEKMTAPKHLIYQINKWLLMRIFASTDGIFKKSNTNFYDKSLLTEDKLIFINFFLLTSDWKENFDYRLTEPYMFTDDKGNLILVKMMNQKRYLRVFDSSDHDFRIIFKEYYQGYIYSAIILPRYGQSIQNVLLNFNLNEILNYYEKSRIEYTHLMLPKFKIFDKINLEETLKQLGITDIFTQGLADFGKMTNQTVFVGNLIQVARLIIIDSNEMEPEMTKARVDESLSEPYRFFVDSPFLYFVFSRLSNTVPITAVVTNPNDN</sequence>
<dbReference type="EMBL" id="JWZT01005362">
    <property type="protein sequence ID" value="KII61260.1"/>
    <property type="molecule type" value="Genomic_DNA"/>
</dbReference>
<proteinExistence type="inferred from homology"/>
<gene>
    <name evidence="4" type="ORF">RF11_14709</name>
</gene>
<dbReference type="Gene3D" id="2.30.39.10">
    <property type="entry name" value="Alpha-1-antitrypsin, domain 1"/>
    <property type="match status" value="1"/>
</dbReference>
<feature type="domain" description="Serpin" evidence="3">
    <location>
        <begin position="11"/>
        <end position="379"/>
    </location>
</feature>
<dbReference type="PANTHER" id="PTHR11461:SF211">
    <property type="entry name" value="GH10112P-RELATED"/>
    <property type="match status" value="1"/>
</dbReference>
<dbReference type="OrthoDB" id="5966977at2759"/>
<dbReference type="SMART" id="SM00093">
    <property type="entry name" value="SERPIN"/>
    <property type="match status" value="1"/>
</dbReference>
<evidence type="ECO:0000256" key="1">
    <source>
        <dbReference type="ARBA" id="ARBA00009500"/>
    </source>
</evidence>
<dbReference type="PANTHER" id="PTHR11461">
    <property type="entry name" value="SERINE PROTEASE INHIBITOR, SERPIN"/>
    <property type="match status" value="1"/>
</dbReference>
<dbReference type="AlphaFoldDB" id="A0A0C2M2G4"/>
<accession>A0A0C2M2G4</accession>
<organism evidence="4 5">
    <name type="scientific">Thelohanellus kitauei</name>
    <name type="common">Myxosporean</name>
    <dbReference type="NCBI Taxonomy" id="669202"/>
    <lineage>
        <taxon>Eukaryota</taxon>
        <taxon>Metazoa</taxon>
        <taxon>Cnidaria</taxon>
        <taxon>Myxozoa</taxon>
        <taxon>Myxosporea</taxon>
        <taxon>Bivalvulida</taxon>
        <taxon>Platysporina</taxon>
        <taxon>Myxobolidae</taxon>
        <taxon>Thelohanellus</taxon>
    </lineage>
</organism>
<reference evidence="4 5" key="1">
    <citation type="journal article" date="2014" name="Genome Biol. Evol.">
        <title>The genome of the myxosporean Thelohanellus kitauei shows adaptations to nutrient acquisition within its fish host.</title>
        <authorList>
            <person name="Yang Y."/>
            <person name="Xiong J."/>
            <person name="Zhou Z."/>
            <person name="Huo F."/>
            <person name="Miao W."/>
            <person name="Ran C."/>
            <person name="Liu Y."/>
            <person name="Zhang J."/>
            <person name="Feng J."/>
            <person name="Wang M."/>
            <person name="Wang M."/>
            <person name="Wang L."/>
            <person name="Yao B."/>
        </authorList>
    </citation>
    <scope>NUCLEOTIDE SEQUENCE [LARGE SCALE GENOMIC DNA]</scope>
    <source>
        <strain evidence="4">Wuqing</strain>
    </source>
</reference>
<protein>
    <submittedName>
        <fullName evidence="4">Serpin B7</fullName>
    </submittedName>
</protein>
<dbReference type="GO" id="GO:0005615">
    <property type="term" value="C:extracellular space"/>
    <property type="evidence" value="ECO:0007669"/>
    <property type="project" value="InterPro"/>
</dbReference>
<dbReference type="InterPro" id="IPR023796">
    <property type="entry name" value="Serpin_dom"/>
</dbReference>
<dbReference type="InterPro" id="IPR042178">
    <property type="entry name" value="Serpin_sf_1"/>
</dbReference>
<dbReference type="InterPro" id="IPR036186">
    <property type="entry name" value="Serpin_sf"/>
</dbReference>